<evidence type="ECO:0000313" key="3">
    <source>
        <dbReference type="Proteomes" id="UP000186438"/>
    </source>
</evidence>
<proteinExistence type="predicted"/>
<name>A0A1Q4HGT1_9MYCO</name>
<evidence type="ECO:0000256" key="1">
    <source>
        <dbReference type="SAM" id="MobiDB-lite"/>
    </source>
</evidence>
<feature type="region of interest" description="Disordered" evidence="1">
    <location>
        <begin position="88"/>
        <end position="120"/>
    </location>
</feature>
<gene>
    <name evidence="2" type="ORF">BRW65_26905</name>
</gene>
<dbReference type="RefSeq" id="WP_073880076.1">
    <property type="nucleotide sequence ID" value="NZ_MPNT01000041.1"/>
</dbReference>
<feature type="compositionally biased region" description="Basic and acidic residues" evidence="1">
    <location>
        <begin position="198"/>
        <end position="226"/>
    </location>
</feature>
<feature type="compositionally biased region" description="Basic and acidic residues" evidence="1">
    <location>
        <begin position="104"/>
        <end position="120"/>
    </location>
</feature>
<feature type="compositionally biased region" description="Basic and acidic residues" evidence="1">
    <location>
        <begin position="163"/>
        <end position="176"/>
    </location>
</feature>
<evidence type="ECO:0000313" key="2">
    <source>
        <dbReference type="EMBL" id="OJZ66769.1"/>
    </source>
</evidence>
<keyword evidence="3" id="KW-1185">Reference proteome</keyword>
<organism evidence="2 3">
    <name type="scientific">Mycobacterium paraffinicum</name>
    <dbReference type="NCBI Taxonomy" id="53378"/>
    <lineage>
        <taxon>Bacteria</taxon>
        <taxon>Bacillati</taxon>
        <taxon>Actinomycetota</taxon>
        <taxon>Actinomycetes</taxon>
        <taxon>Mycobacteriales</taxon>
        <taxon>Mycobacteriaceae</taxon>
        <taxon>Mycobacterium</taxon>
    </lineage>
</organism>
<dbReference type="AlphaFoldDB" id="A0A1Q4HGT1"/>
<dbReference type="STRING" id="53378.BRW65_26905"/>
<reference evidence="2 3" key="1">
    <citation type="submission" date="2016-11" db="EMBL/GenBank/DDBJ databases">
        <title>Genome sequences of unsequenced Mycobacteria.</title>
        <authorList>
            <person name="Greninger A.L."/>
            <person name="Fang F."/>
            <person name="Jerome K.R."/>
        </authorList>
    </citation>
    <scope>NUCLEOTIDE SEQUENCE [LARGE SCALE GENOMIC DNA]</scope>
    <source>
        <strain evidence="2 3">M11</strain>
    </source>
</reference>
<feature type="region of interest" description="Disordered" evidence="1">
    <location>
        <begin position="163"/>
        <end position="245"/>
    </location>
</feature>
<dbReference type="EMBL" id="MPNT01000041">
    <property type="protein sequence ID" value="OJZ66769.1"/>
    <property type="molecule type" value="Genomic_DNA"/>
</dbReference>
<comment type="caution">
    <text evidence="2">The sequence shown here is derived from an EMBL/GenBank/DDBJ whole genome shotgun (WGS) entry which is preliminary data.</text>
</comment>
<accession>A0A1Q4HGT1</accession>
<sequence>MTTLQQHIEDLDIEEWAALTKRAAMAAVAAADQLGIPASEEVARVAAMSERELVDHRNRFGSGPKRLSPLMRLVQADQLRVAAERQARQAEQDKQDADAAAQMARDEAEQSARVAEDSRQRVRAIQAEAARKDAERTDQRLAEQKVLQQLRTDLEQAHADHASELAAAHERTRAAEARAQQRATERAEERAAAQQALEELRGQLEQAHADHASELAAAHERTRAAEARAQQRATERAEERAAAQQALEELRGQLERAHADHAAELAAAHGQAKGQVAAARQTADERIAKALADAEAATTQAQAEVERIGAEAAARVAAAHEHAERQIAAAHLDADERVGRARADAQAAVLAEPGQLGIALSVPIPTAELRAHTGTIEDALAAVREIDYLLEAGVVEQQTRQPWDIERVRILVHTVQQQAWDLAQQLRGLPGRYTGSPQVQAADSYATAAASVYGAFLQRIAAAVERLAGRGDSRDAEIVEVVAAMLDEHPWRDAG</sequence>
<dbReference type="Proteomes" id="UP000186438">
    <property type="component" value="Unassembled WGS sequence"/>
</dbReference>
<feature type="compositionally biased region" description="Basic and acidic residues" evidence="1">
    <location>
        <begin position="88"/>
        <end position="97"/>
    </location>
</feature>
<protein>
    <submittedName>
        <fullName evidence="2">Uncharacterized protein</fullName>
    </submittedName>
</protein>